<feature type="binding site" evidence="10">
    <location>
        <position position="377"/>
    </location>
    <ligand>
        <name>Mg(2+)</name>
        <dbReference type="ChEBI" id="CHEBI:18420"/>
    </ligand>
</feature>
<dbReference type="HAMAP" id="MF_01931">
    <property type="entry name" value="PurF"/>
    <property type="match status" value="1"/>
</dbReference>
<dbReference type="AlphaFoldDB" id="A0AAN6ZIK8"/>
<dbReference type="EMBL" id="MU853401">
    <property type="protein sequence ID" value="KAK4138786.1"/>
    <property type="molecule type" value="Genomic_DNA"/>
</dbReference>
<dbReference type="EC" id="2.4.2.14" evidence="3 8"/>
<evidence type="ECO:0000256" key="4">
    <source>
        <dbReference type="ARBA" id="ARBA00022676"/>
    </source>
</evidence>
<dbReference type="InterPro" id="IPR035584">
    <property type="entry name" value="PurF_N"/>
</dbReference>
<comment type="cofactor">
    <cofactor evidence="10">
        <name>Mg(2+)</name>
        <dbReference type="ChEBI" id="CHEBI:18420"/>
    </cofactor>
    <text evidence="10">Binds 1 Mg(2+) ion per subunit.</text>
</comment>
<comment type="caution">
    <text evidence="14">The sequence shown here is derived from an EMBL/GenBank/DDBJ whole genome shotgun (WGS) entry which is preliminary data.</text>
</comment>
<feature type="region of interest" description="Disordered" evidence="11">
    <location>
        <begin position="540"/>
        <end position="586"/>
    </location>
</feature>
<dbReference type="GO" id="GO:0009113">
    <property type="term" value="P:purine nucleobase biosynthetic process"/>
    <property type="evidence" value="ECO:0007669"/>
    <property type="project" value="InterPro"/>
</dbReference>
<dbReference type="InterPro" id="IPR029055">
    <property type="entry name" value="Ntn_hydrolases_N"/>
</dbReference>
<evidence type="ECO:0000256" key="2">
    <source>
        <dbReference type="ARBA" id="ARBA00010138"/>
    </source>
</evidence>
<sequence length="586" mass="62893">MCGILGLLLADLSSTEAAADLHESMYYLQHRGQDACGIATCAVGGRIYQCKGNGMAAKVFEDGRRVADLPGCMGIAHLRYPTAGTSSSAESQPFYVNSPYGICFAHNGNLINAPALRTYLDKEAHRHVNTDSDSELMLNVFANALNDTGKARVNTDDIFSAVAQTYERCQGAWAATAMIAGFGILAFRDSFGIRPLVMGSRPSATIEGGIDYMLSSESIALRQLGFRNFQDIMPGQAVFIQKGGKPELRQVAKAQGYSPDIFEYVYFARPDTIMDGISVNSSRQNMGAKLADKLREVLGEDGIKEIDVIIPIPETSNTAAAVVSERLGKPFSNGFIKNRYVYRTFILPGQKARQKSVRRKLSPLESEFAGRVVCLVDDSIVRGTTSREIVSMAREAGARKVIFASCAPPIKHPHIYGIDLASPQELIAHEKTRQAIAKHINADDVIYQDLDDLKAACMEVSRGGQVKDFEVGVFCGTYKTPVPEGYFAHLNELRGKKRKGAAGADGAQTAVGSDGPVNVAKRAAILVDGGAGLELRAGHEGAAAAAAAAENGDAEHGGGNENEGPMSPENRQDISLHNMATDPDNR</sequence>
<keyword evidence="7" id="KW-0315">Glutamine amidotransferase</keyword>
<evidence type="ECO:0000256" key="5">
    <source>
        <dbReference type="ARBA" id="ARBA00022679"/>
    </source>
</evidence>
<comment type="catalytic activity">
    <reaction evidence="8">
        <text>5-phospho-beta-D-ribosylamine + L-glutamate + diphosphate = 5-phospho-alpha-D-ribose 1-diphosphate + L-glutamine + H2O</text>
        <dbReference type="Rhea" id="RHEA:14905"/>
        <dbReference type="ChEBI" id="CHEBI:15377"/>
        <dbReference type="ChEBI" id="CHEBI:29985"/>
        <dbReference type="ChEBI" id="CHEBI:33019"/>
        <dbReference type="ChEBI" id="CHEBI:58017"/>
        <dbReference type="ChEBI" id="CHEBI:58359"/>
        <dbReference type="ChEBI" id="CHEBI:58681"/>
        <dbReference type="EC" id="2.4.2.14"/>
    </reaction>
</comment>
<dbReference type="InterPro" id="IPR017932">
    <property type="entry name" value="GATase_2_dom"/>
</dbReference>
<name>A0AAN6ZIK8_9PEZI</name>
<accession>A0AAN6ZIK8</accession>
<feature type="domain" description="Glutamine amidotransferase type-2" evidence="13">
    <location>
        <begin position="2"/>
        <end position="243"/>
    </location>
</feature>
<dbReference type="Gene3D" id="3.60.20.10">
    <property type="entry name" value="Glutamine Phosphoribosylpyrophosphate, subunit 1, domain 1"/>
    <property type="match status" value="1"/>
</dbReference>
<organism evidence="14 15">
    <name type="scientific">Trichocladium antarcticum</name>
    <dbReference type="NCBI Taxonomy" id="1450529"/>
    <lineage>
        <taxon>Eukaryota</taxon>
        <taxon>Fungi</taxon>
        <taxon>Dikarya</taxon>
        <taxon>Ascomycota</taxon>
        <taxon>Pezizomycotina</taxon>
        <taxon>Sordariomycetes</taxon>
        <taxon>Sordariomycetidae</taxon>
        <taxon>Sordariales</taxon>
        <taxon>Chaetomiaceae</taxon>
        <taxon>Trichocladium</taxon>
    </lineage>
</organism>
<keyword evidence="10" id="KW-0479">Metal-binding</keyword>
<dbReference type="PANTHER" id="PTHR11907">
    <property type="entry name" value="AMIDOPHOSPHORIBOSYLTRANSFERASE"/>
    <property type="match status" value="1"/>
</dbReference>
<comment type="pathway">
    <text evidence="1 8">Purine metabolism; IMP biosynthesis via de novo pathway; N(1)-(5-phospho-D-ribosyl)glycinamide from 5-phospho-alpha-D-ribose 1-diphosphate: step 1/2.</text>
</comment>
<dbReference type="InterPro" id="IPR029057">
    <property type="entry name" value="PRTase-like"/>
</dbReference>
<dbReference type="CDD" id="cd06223">
    <property type="entry name" value="PRTases_typeI"/>
    <property type="match status" value="1"/>
</dbReference>
<evidence type="ECO:0000313" key="15">
    <source>
        <dbReference type="Proteomes" id="UP001304895"/>
    </source>
</evidence>
<dbReference type="SUPFAM" id="SSF56235">
    <property type="entry name" value="N-terminal nucleophile aminohydrolases (Ntn hydrolases)"/>
    <property type="match status" value="1"/>
</dbReference>
<feature type="chain" id="PRO_5043041218" description="Amidophosphoribosyltransferase" evidence="12">
    <location>
        <begin position="18"/>
        <end position="586"/>
    </location>
</feature>
<reference evidence="14" key="1">
    <citation type="journal article" date="2023" name="Mol. Phylogenet. Evol.">
        <title>Genome-scale phylogeny and comparative genomics of the fungal order Sordariales.</title>
        <authorList>
            <person name="Hensen N."/>
            <person name="Bonometti L."/>
            <person name="Westerberg I."/>
            <person name="Brannstrom I.O."/>
            <person name="Guillou S."/>
            <person name="Cros-Aarteil S."/>
            <person name="Calhoun S."/>
            <person name="Haridas S."/>
            <person name="Kuo A."/>
            <person name="Mondo S."/>
            <person name="Pangilinan J."/>
            <person name="Riley R."/>
            <person name="LaButti K."/>
            <person name="Andreopoulos B."/>
            <person name="Lipzen A."/>
            <person name="Chen C."/>
            <person name="Yan M."/>
            <person name="Daum C."/>
            <person name="Ng V."/>
            <person name="Clum A."/>
            <person name="Steindorff A."/>
            <person name="Ohm R.A."/>
            <person name="Martin F."/>
            <person name="Silar P."/>
            <person name="Natvig D.O."/>
            <person name="Lalanne C."/>
            <person name="Gautier V."/>
            <person name="Ament-Velasquez S.L."/>
            <person name="Kruys A."/>
            <person name="Hutchinson M.I."/>
            <person name="Powell A.J."/>
            <person name="Barry K."/>
            <person name="Miller A.N."/>
            <person name="Grigoriev I.V."/>
            <person name="Debuchy R."/>
            <person name="Gladieux P."/>
            <person name="Hiltunen Thoren M."/>
            <person name="Johannesson H."/>
        </authorList>
    </citation>
    <scope>NUCLEOTIDE SEQUENCE</scope>
    <source>
        <strain evidence="14">CBS 123565</strain>
    </source>
</reference>
<dbReference type="SUPFAM" id="SSF53271">
    <property type="entry name" value="PRTase-like"/>
    <property type="match status" value="1"/>
</dbReference>
<evidence type="ECO:0000256" key="10">
    <source>
        <dbReference type="PIRSR" id="PIRSR000485-2"/>
    </source>
</evidence>
<evidence type="ECO:0000256" key="11">
    <source>
        <dbReference type="SAM" id="MobiDB-lite"/>
    </source>
</evidence>
<keyword evidence="12" id="KW-0732">Signal</keyword>
<keyword evidence="4 8" id="KW-0328">Glycosyltransferase</keyword>
<dbReference type="GO" id="GO:0004044">
    <property type="term" value="F:amidophosphoribosyltransferase activity"/>
    <property type="evidence" value="ECO:0007669"/>
    <property type="project" value="UniProtKB-EC"/>
</dbReference>
<feature type="compositionally biased region" description="Low complexity" evidence="11">
    <location>
        <begin position="540"/>
        <end position="551"/>
    </location>
</feature>
<proteinExistence type="inferred from homology"/>
<keyword evidence="6 8" id="KW-0658">Purine biosynthesis</keyword>
<protein>
    <recommendedName>
        <fullName evidence="3 8">Amidophosphoribosyltransferase</fullName>
        <shortName evidence="8">ATase</shortName>
        <ecNumber evidence="3 8">2.4.2.14</ecNumber>
    </recommendedName>
    <alternativeName>
        <fullName evidence="8">Glutamine phosphoribosylpyrophosphate amidotransferase</fullName>
    </alternativeName>
</protein>
<gene>
    <name evidence="14" type="ORF">BT67DRAFT_453330</name>
</gene>
<dbReference type="InterPro" id="IPR000836">
    <property type="entry name" value="PRTase_dom"/>
</dbReference>
<evidence type="ECO:0000256" key="7">
    <source>
        <dbReference type="ARBA" id="ARBA00022962"/>
    </source>
</evidence>
<evidence type="ECO:0000256" key="6">
    <source>
        <dbReference type="ARBA" id="ARBA00022755"/>
    </source>
</evidence>
<keyword evidence="15" id="KW-1185">Reference proteome</keyword>
<feature type="active site" description="Nucleophile" evidence="9">
    <location>
        <position position="2"/>
    </location>
</feature>
<dbReference type="CDD" id="cd00715">
    <property type="entry name" value="GPATase_N"/>
    <property type="match status" value="1"/>
</dbReference>
<comment type="similarity">
    <text evidence="2 8">In the C-terminal section; belongs to the purine/pyrimidine phosphoribosyltransferase family.</text>
</comment>
<dbReference type="GO" id="GO:0046872">
    <property type="term" value="F:metal ion binding"/>
    <property type="evidence" value="ECO:0007669"/>
    <property type="project" value="UniProtKB-KW"/>
</dbReference>
<dbReference type="GO" id="GO:0006164">
    <property type="term" value="P:purine nucleotide biosynthetic process"/>
    <property type="evidence" value="ECO:0007669"/>
    <property type="project" value="UniProtKB-KW"/>
</dbReference>
<dbReference type="InterPro" id="IPR005854">
    <property type="entry name" value="PurF"/>
</dbReference>
<dbReference type="Proteomes" id="UP001304895">
    <property type="component" value="Unassembled WGS sequence"/>
</dbReference>
<evidence type="ECO:0000313" key="14">
    <source>
        <dbReference type="EMBL" id="KAK4138786.1"/>
    </source>
</evidence>
<evidence type="ECO:0000256" key="9">
    <source>
        <dbReference type="PIRSR" id="PIRSR000485-1"/>
    </source>
</evidence>
<keyword evidence="5 8" id="KW-0808">Transferase</keyword>
<dbReference type="Pfam" id="PF13522">
    <property type="entry name" value="GATase_6"/>
    <property type="match status" value="1"/>
</dbReference>
<evidence type="ECO:0000256" key="12">
    <source>
        <dbReference type="SAM" id="SignalP"/>
    </source>
</evidence>
<feature type="binding site" evidence="10">
    <location>
        <position position="315"/>
    </location>
    <ligand>
        <name>Mg(2+)</name>
        <dbReference type="ChEBI" id="CHEBI:18420"/>
    </ligand>
</feature>
<feature type="binding site" evidence="10">
    <location>
        <position position="378"/>
    </location>
    <ligand>
        <name>Mg(2+)</name>
        <dbReference type="ChEBI" id="CHEBI:18420"/>
    </ligand>
</feature>
<evidence type="ECO:0000259" key="13">
    <source>
        <dbReference type="PROSITE" id="PS51278"/>
    </source>
</evidence>
<dbReference type="Gene3D" id="3.40.50.2020">
    <property type="match status" value="1"/>
</dbReference>
<reference evidence="14" key="2">
    <citation type="submission" date="2023-05" db="EMBL/GenBank/DDBJ databases">
        <authorList>
            <consortium name="Lawrence Berkeley National Laboratory"/>
            <person name="Steindorff A."/>
            <person name="Hensen N."/>
            <person name="Bonometti L."/>
            <person name="Westerberg I."/>
            <person name="Brannstrom I.O."/>
            <person name="Guillou S."/>
            <person name="Cros-Aarteil S."/>
            <person name="Calhoun S."/>
            <person name="Haridas S."/>
            <person name="Kuo A."/>
            <person name="Mondo S."/>
            <person name="Pangilinan J."/>
            <person name="Riley R."/>
            <person name="Labutti K."/>
            <person name="Andreopoulos B."/>
            <person name="Lipzen A."/>
            <person name="Chen C."/>
            <person name="Yanf M."/>
            <person name="Daum C."/>
            <person name="Ng V."/>
            <person name="Clum A."/>
            <person name="Ohm R."/>
            <person name="Martin F."/>
            <person name="Silar P."/>
            <person name="Natvig D."/>
            <person name="Lalanne C."/>
            <person name="Gautier V."/>
            <person name="Ament-Velasquez S.L."/>
            <person name="Kruys A."/>
            <person name="Hutchinson M.I."/>
            <person name="Powell A.J."/>
            <person name="Barry K."/>
            <person name="Miller A.N."/>
            <person name="Grigoriev I.V."/>
            <person name="Debuchy R."/>
            <person name="Gladieux P."/>
            <person name="Thoren M.H."/>
            <person name="Johannesson H."/>
        </authorList>
    </citation>
    <scope>NUCLEOTIDE SEQUENCE</scope>
    <source>
        <strain evidence="14">CBS 123565</strain>
    </source>
</reference>
<evidence type="ECO:0000256" key="1">
    <source>
        <dbReference type="ARBA" id="ARBA00005209"/>
    </source>
</evidence>
<dbReference type="NCBIfam" id="TIGR01134">
    <property type="entry name" value="purF"/>
    <property type="match status" value="1"/>
</dbReference>
<evidence type="ECO:0000256" key="8">
    <source>
        <dbReference type="PIRNR" id="PIRNR000485"/>
    </source>
</evidence>
<dbReference type="PROSITE" id="PS51278">
    <property type="entry name" value="GATASE_TYPE_2"/>
    <property type="match status" value="1"/>
</dbReference>
<feature type="signal peptide" evidence="12">
    <location>
        <begin position="1"/>
        <end position="17"/>
    </location>
</feature>
<evidence type="ECO:0000256" key="3">
    <source>
        <dbReference type="ARBA" id="ARBA00011941"/>
    </source>
</evidence>
<dbReference type="PIRSF" id="PIRSF000485">
    <property type="entry name" value="Amd_phspho_trans"/>
    <property type="match status" value="1"/>
</dbReference>
<keyword evidence="10" id="KW-0460">Magnesium</keyword>